<accession>A0AAX3WNT0</accession>
<gene>
    <name evidence="1" type="ORF">QNH24_14165</name>
</gene>
<dbReference type="Proteomes" id="UP001178322">
    <property type="component" value="Chromosome"/>
</dbReference>
<name>A0AAX3WNT0_9BACI</name>
<organism evidence="1 2">
    <name type="scientific">Lysinibacillus pakistanensis</name>
    <dbReference type="NCBI Taxonomy" id="759811"/>
    <lineage>
        <taxon>Bacteria</taxon>
        <taxon>Bacillati</taxon>
        <taxon>Bacillota</taxon>
        <taxon>Bacilli</taxon>
        <taxon>Bacillales</taxon>
        <taxon>Bacillaceae</taxon>
        <taxon>Lysinibacillus</taxon>
    </lineage>
</organism>
<protein>
    <recommendedName>
        <fullName evidence="3">XRE family transcriptional regulator</fullName>
    </recommendedName>
</protein>
<dbReference type="AlphaFoldDB" id="A0AAX3WNT0"/>
<dbReference type="RefSeq" id="WP_283868223.1">
    <property type="nucleotide sequence ID" value="NZ_CP126101.1"/>
</dbReference>
<dbReference type="InterPro" id="IPR046930">
    <property type="entry name" value="HTH_60"/>
</dbReference>
<dbReference type="Pfam" id="PF20317">
    <property type="entry name" value="HTH_60"/>
    <property type="match status" value="1"/>
</dbReference>
<dbReference type="EMBL" id="CP126101">
    <property type="protein sequence ID" value="WHY49486.1"/>
    <property type="molecule type" value="Genomic_DNA"/>
</dbReference>
<sequence>MGEFRDSIEVTFVSNSSPFDYLIEDIQKLAEKFNFNHQQLSKILDLSINELENLLNRKGNITNKQQENIENKLTMLNFGFEGFDAKERVTLILNDLLSNYRLTTETLSKIINVKEKELIDFNKKQIIDTNVEMKICVNVIMLHFVLHHQNN</sequence>
<evidence type="ECO:0000313" key="2">
    <source>
        <dbReference type="Proteomes" id="UP001178322"/>
    </source>
</evidence>
<proteinExistence type="predicted"/>
<evidence type="ECO:0000313" key="1">
    <source>
        <dbReference type="EMBL" id="WHY49486.1"/>
    </source>
</evidence>
<evidence type="ECO:0008006" key="3">
    <source>
        <dbReference type="Google" id="ProtNLM"/>
    </source>
</evidence>
<reference evidence="1" key="1">
    <citation type="submission" date="2023-05" db="EMBL/GenBank/DDBJ databases">
        <title>Comparative genomics of Bacillaceae isolates and their secondary metabolite potential.</title>
        <authorList>
            <person name="Song L."/>
            <person name="Nielsen L.J."/>
            <person name="Mohite O."/>
            <person name="Xu X."/>
            <person name="Weber T."/>
            <person name="Kovacs A.T."/>
        </authorList>
    </citation>
    <scope>NUCLEOTIDE SEQUENCE</scope>
    <source>
        <strain evidence="1">LY1</strain>
    </source>
</reference>